<gene>
    <name evidence="8" type="primary">fabD</name>
    <name evidence="8" type="ORF">BPAY_101</name>
</gene>
<dbReference type="PANTHER" id="PTHR42681:SF1">
    <property type="entry name" value="MALONYL-COA-ACYL CARRIER PROTEIN TRANSACYLASE, MITOCHONDRIAL"/>
    <property type="match status" value="1"/>
</dbReference>
<dbReference type="Gene3D" id="3.40.366.10">
    <property type="entry name" value="Malonyl-Coenzyme A Acyl Carrier Protein, domain 2"/>
    <property type="match status" value="1"/>
</dbReference>
<dbReference type="NCBIfam" id="TIGR00128">
    <property type="entry name" value="fabD"/>
    <property type="match status" value="1"/>
</dbReference>
<dbReference type="InterPro" id="IPR050858">
    <property type="entry name" value="Mal-CoA-ACP_Trans/PKS_FabD"/>
</dbReference>
<keyword evidence="9" id="KW-1185">Reference proteome</keyword>
<reference evidence="8 9" key="1">
    <citation type="journal article" date="2015" name="Microbes Environ.">
        <title>An Efficient Strategy Developed for Next-Generation Sequencing of Endosymbiont Genomes Performed Using Crude DNA Isolated from Host Tissues: A Case Study of Blattabacterium cuenoti Inhabiting the Fat Bodies of Cockroaches.</title>
        <authorList>
            <person name="Kinjo Y."/>
            <person name="Saitoh S."/>
            <person name="Tokuda G."/>
        </authorList>
    </citation>
    <scope>NUCLEOTIDE SEQUENCE [LARGE SCALE GENOMIC DNA]</scope>
    <source>
        <strain evidence="8 9">BPAY</strain>
    </source>
</reference>
<dbReference type="PIRSF" id="PIRSF000446">
    <property type="entry name" value="Mct"/>
    <property type="match status" value="1"/>
</dbReference>
<keyword evidence="3 6" id="KW-0808">Transferase</keyword>
<dbReference type="SUPFAM" id="SSF55048">
    <property type="entry name" value="Probable ACP-binding domain of malonyl-CoA ACP transacylase"/>
    <property type="match status" value="1"/>
</dbReference>
<evidence type="ECO:0000256" key="2">
    <source>
        <dbReference type="ARBA" id="ARBA00018953"/>
    </source>
</evidence>
<dbReference type="InterPro" id="IPR001227">
    <property type="entry name" value="Ac_transferase_dom_sf"/>
</dbReference>
<evidence type="ECO:0000256" key="6">
    <source>
        <dbReference type="PIRNR" id="PIRNR000446"/>
    </source>
</evidence>
<evidence type="ECO:0000256" key="3">
    <source>
        <dbReference type="ARBA" id="ARBA00022679"/>
    </source>
</evidence>
<dbReference type="EC" id="2.3.1.39" evidence="1 6"/>
<dbReference type="PANTHER" id="PTHR42681">
    <property type="entry name" value="MALONYL-COA-ACYL CARRIER PROTEIN TRANSACYLASE, MITOCHONDRIAL"/>
    <property type="match status" value="1"/>
</dbReference>
<evidence type="ECO:0000256" key="5">
    <source>
        <dbReference type="ARBA" id="ARBA00048462"/>
    </source>
</evidence>
<dbReference type="SUPFAM" id="SSF52151">
    <property type="entry name" value="FabD/lysophospholipase-like"/>
    <property type="match status" value="1"/>
</dbReference>
<dbReference type="InterPro" id="IPR014043">
    <property type="entry name" value="Acyl_transferase_dom"/>
</dbReference>
<comment type="similarity">
    <text evidence="6">Belongs to the fabD family.</text>
</comment>
<dbReference type="Proteomes" id="UP000217805">
    <property type="component" value="Chromosome"/>
</dbReference>
<dbReference type="Gene3D" id="3.30.70.250">
    <property type="entry name" value="Malonyl-CoA ACP transacylase, ACP-binding"/>
    <property type="match status" value="1"/>
</dbReference>
<dbReference type="InterPro" id="IPR024925">
    <property type="entry name" value="Malonyl_CoA-ACP_transAc"/>
</dbReference>
<evidence type="ECO:0000313" key="9">
    <source>
        <dbReference type="Proteomes" id="UP000217805"/>
    </source>
</evidence>
<dbReference type="EMBL" id="AP014609">
    <property type="protein sequence ID" value="BAR91859.1"/>
    <property type="molecule type" value="Genomic_DNA"/>
</dbReference>
<dbReference type="InterPro" id="IPR004410">
    <property type="entry name" value="Malonyl_CoA-ACP_transAc_FabD"/>
</dbReference>
<evidence type="ECO:0000256" key="4">
    <source>
        <dbReference type="ARBA" id="ARBA00023315"/>
    </source>
</evidence>
<organism evidence="8 9">
    <name type="scientific">Blattabacterium cuenoti BPAY</name>
    <dbReference type="NCBI Taxonomy" id="1457031"/>
    <lineage>
        <taxon>Bacteria</taxon>
        <taxon>Pseudomonadati</taxon>
        <taxon>Bacteroidota</taxon>
        <taxon>Flavobacteriia</taxon>
        <taxon>Flavobacteriales</taxon>
        <taxon>Blattabacteriaceae</taxon>
        <taxon>Blattabacterium</taxon>
    </lineage>
</organism>
<proteinExistence type="inferred from homology"/>
<evidence type="ECO:0000256" key="1">
    <source>
        <dbReference type="ARBA" id="ARBA00013258"/>
    </source>
</evidence>
<comment type="catalytic activity">
    <reaction evidence="5 6">
        <text>holo-[ACP] + malonyl-CoA = malonyl-[ACP] + CoA</text>
        <dbReference type="Rhea" id="RHEA:41792"/>
        <dbReference type="Rhea" id="RHEA-COMP:9623"/>
        <dbReference type="Rhea" id="RHEA-COMP:9685"/>
        <dbReference type="ChEBI" id="CHEBI:57287"/>
        <dbReference type="ChEBI" id="CHEBI:57384"/>
        <dbReference type="ChEBI" id="CHEBI:64479"/>
        <dbReference type="ChEBI" id="CHEBI:78449"/>
        <dbReference type="EC" id="2.3.1.39"/>
    </reaction>
</comment>
<sequence length="308" mass="34524">MSMSISNFHVNNEFLIFKSKYFMKAYLFPGQGSQFLGMGKDLYKNSHSAKKLFQLSDEILGFKMTSVMFEGTMETLKNTKYTQLAIYIYSVIKAKISNYFEPDMVAGHSLGEFSALAAINVFSFEDGLKLVNQRASIMQNICESTHGGMAVVFGLEDSIIENACKNDHGIVVPSNYNSPEQLVISGEIQALRRVCSFLKEIGAKKIFILPVHGAFHSPIMKPAQKKFQKIVNQIFFKDSKYPIYQNVTALPVIKSYDIKKNLVEQLTSPVKWKQSIKNMIAHGAVSFTEMGPGNILQGLIKKISKNSL</sequence>
<dbReference type="InterPro" id="IPR016036">
    <property type="entry name" value="Malonyl_transacylase_ACP-bd"/>
</dbReference>
<dbReference type="SMART" id="SM00827">
    <property type="entry name" value="PKS_AT"/>
    <property type="match status" value="1"/>
</dbReference>
<accession>A0ABM7EY29</accession>
<keyword evidence="4 6" id="KW-0012">Acyltransferase</keyword>
<evidence type="ECO:0000313" key="8">
    <source>
        <dbReference type="EMBL" id="BAR91859.1"/>
    </source>
</evidence>
<dbReference type="InterPro" id="IPR016035">
    <property type="entry name" value="Acyl_Trfase/lysoPLipase"/>
</dbReference>
<evidence type="ECO:0000259" key="7">
    <source>
        <dbReference type="SMART" id="SM00827"/>
    </source>
</evidence>
<dbReference type="Pfam" id="PF00698">
    <property type="entry name" value="Acyl_transf_1"/>
    <property type="match status" value="1"/>
</dbReference>
<feature type="domain" description="Malonyl-CoA:ACP transacylase (MAT)" evidence="7">
    <location>
        <begin position="27"/>
        <end position="307"/>
    </location>
</feature>
<name>A0ABM7EY29_9FLAO</name>
<protein>
    <recommendedName>
        <fullName evidence="2 6">Malonyl CoA-acyl carrier protein transacylase</fullName>
        <ecNumber evidence="1 6">2.3.1.39</ecNumber>
    </recommendedName>
</protein>